<name>A0A0M4MKA3_BIFBI</name>
<gene>
    <name evidence="1" type="ORF">HMPREF3196_00620</name>
</gene>
<dbReference type="Proteomes" id="UP000070092">
    <property type="component" value="Unassembled WGS sequence"/>
</dbReference>
<dbReference type="AlphaFoldDB" id="A0A0M4MKA3"/>
<accession>A0A0M4MKA3</accession>
<reference evidence="1 2" key="1">
    <citation type="submission" date="2016-01" db="EMBL/GenBank/DDBJ databases">
        <authorList>
            <person name="Oliw E.H."/>
        </authorList>
    </citation>
    <scope>NUCLEOTIDE SEQUENCE [LARGE SCALE GENOMIC DNA]</scope>
    <source>
        <strain evidence="1 2">MJR8628B</strain>
    </source>
</reference>
<evidence type="ECO:0000313" key="2">
    <source>
        <dbReference type="Proteomes" id="UP000070092"/>
    </source>
</evidence>
<organism evidence="1 2">
    <name type="scientific">Bifidobacterium bifidum</name>
    <dbReference type="NCBI Taxonomy" id="1681"/>
    <lineage>
        <taxon>Bacteria</taxon>
        <taxon>Bacillati</taxon>
        <taxon>Actinomycetota</taxon>
        <taxon>Actinomycetes</taxon>
        <taxon>Bifidobacteriales</taxon>
        <taxon>Bifidobacteriaceae</taxon>
        <taxon>Bifidobacterium</taxon>
    </lineage>
</organism>
<comment type="caution">
    <text evidence="1">The sequence shown here is derived from an EMBL/GenBank/DDBJ whole genome shotgun (WGS) entry which is preliminary data.</text>
</comment>
<evidence type="ECO:0000313" key="1">
    <source>
        <dbReference type="EMBL" id="KWZ82037.1"/>
    </source>
</evidence>
<proteinExistence type="predicted"/>
<dbReference type="PATRIC" id="fig|1681.42.peg.680"/>
<protein>
    <submittedName>
        <fullName evidence="1">Uncharacterized protein</fullName>
    </submittedName>
</protein>
<dbReference type="EMBL" id="LRPO01000020">
    <property type="protein sequence ID" value="KWZ82037.1"/>
    <property type="molecule type" value="Genomic_DNA"/>
</dbReference>
<sequence length="41" mass="4462">MAVRFASQTWTNGNRFSGPVFRFSGNVVEGSIVTRPDCAAQ</sequence>